<keyword evidence="1" id="KW-0472">Membrane</keyword>
<evidence type="ECO:0000256" key="1">
    <source>
        <dbReference type="SAM" id="Phobius"/>
    </source>
</evidence>
<keyword evidence="1" id="KW-1133">Transmembrane helix</keyword>
<comment type="caution">
    <text evidence="2">The sequence shown here is derived from an EMBL/GenBank/DDBJ whole genome shotgun (WGS) entry which is preliminary data.</text>
</comment>
<gene>
    <name evidence="2" type="ORF">CIP107547_02120</name>
</gene>
<name>A0A811G7F4_CORDP</name>
<protein>
    <submittedName>
        <fullName evidence="2">PTS ascorbate transporter subunit IIC</fullName>
    </submittedName>
</protein>
<reference evidence="2 3" key="1">
    <citation type="submission" date="2020-02" db="EMBL/GenBank/DDBJ databases">
        <authorList>
            <person name="Brisse S."/>
        </authorList>
    </citation>
    <scope>NUCLEOTIDE SEQUENCE [LARGE SCALE GENOMIC DNA]</scope>
    <source>
        <strain evidence="2">CIP107547</strain>
    </source>
</reference>
<evidence type="ECO:0000313" key="3">
    <source>
        <dbReference type="Proteomes" id="UP000480222"/>
    </source>
</evidence>
<dbReference type="Proteomes" id="UP000480222">
    <property type="component" value="Unassembled WGS sequence"/>
</dbReference>
<sequence>MLVGGGARVGGRLGIVLVILVGLAVFALGWFSQVKLVQGNWDPTPWRGGFATAGAAGPAAGVPAQGLTRTYPKVLPPKALRFHRATIRGYFEGFFLVLHTKSLPNRPFGQIWCEVPSFRG</sequence>
<organism evidence="2 3">
    <name type="scientific">Corynebacterium diphtheriae</name>
    <dbReference type="NCBI Taxonomy" id="1717"/>
    <lineage>
        <taxon>Bacteria</taxon>
        <taxon>Bacillati</taxon>
        <taxon>Actinomycetota</taxon>
        <taxon>Actinomycetes</taxon>
        <taxon>Mycobacteriales</taxon>
        <taxon>Corynebacteriaceae</taxon>
        <taxon>Corynebacterium</taxon>
    </lineage>
</organism>
<evidence type="ECO:0000313" key="2">
    <source>
        <dbReference type="EMBL" id="CAB0618003.1"/>
    </source>
</evidence>
<accession>A0A811G7F4</accession>
<dbReference type="EMBL" id="CADDAV010000026">
    <property type="protein sequence ID" value="CAB0618003.1"/>
    <property type="molecule type" value="Genomic_DNA"/>
</dbReference>
<keyword evidence="1" id="KW-0812">Transmembrane</keyword>
<dbReference type="AlphaFoldDB" id="A0A811G7F4"/>
<feature type="transmembrane region" description="Helical" evidence="1">
    <location>
        <begin position="12"/>
        <end position="31"/>
    </location>
</feature>
<proteinExistence type="predicted"/>